<evidence type="ECO:0000256" key="3">
    <source>
        <dbReference type="ARBA" id="ARBA00022576"/>
    </source>
</evidence>
<keyword evidence="3 7" id="KW-0032">Aminotransferase</keyword>
<dbReference type="Proteomes" id="UP000524246">
    <property type="component" value="Unassembled WGS sequence"/>
</dbReference>
<accession>A0A7X9FTW4</accession>
<feature type="non-terminal residue" evidence="7">
    <location>
        <position position="121"/>
    </location>
</feature>
<dbReference type="InterPro" id="IPR004839">
    <property type="entry name" value="Aminotransferase_I/II_large"/>
</dbReference>
<dbReference type="InterPro" id="IPR050596">
    <property type="entry name" value="AspAT/PAT-like"/>
</dbReference>
<organism evidence="7 8">
    <name type="scientific">SAR324 cluster bacterium</name>
    <dbReference type="NCBI Taxonomy" id="2024889"/>
    <lineage>
        <taxon>Bacteria</taxon>
        <taxon>Deltaproteobacteria</taxon>
        <taxon>SAR324 cluster</taxon>
    </lineage>
</organism>
<dbReference type="InterPro" id="IPR015424">
    <property type="entry name" value="PyrdxlP-dep_Trfase"/>
</dbReference>
<dbReference type="Gene3D" id="3.90.1150.10">
    <property type="entry name" value="Aspartate Aminotransferase, domain 1"/>
    <property type="match status" value="1"/>
</dbReference>
<evidence type="ECO:0000256" key="1">
    <source>
        <dbReference type="ARBA" id="ARBA00001933"/>
    </source>
</evidence>
<dbReference type="GO" id="GO:0006520">
    <property type="term" value="P:amino acid metabolic process"/>
    <property type="evidence" value="ECO:0007669"/>
    <property type="project" value="InterPro"/>
</dbReference>
<dbReference type="Gene3D" id="3.40.640.10">
    <property type="entry name" value="Type I PLP-dependent aspartate aminotransferase-like (Major domain)"/>
    <property type="match status" value="1"/>
</dbReference>
<feature type="domain" description="Aminotransferase class I/classII large" evidence="6">
    <location>
        <begin position="32"/>
        <end position="121"/>
    </location>
</feature>
<comment type="similarity">
    <text evidence="2">Belongs to the class-I pyridoxal-phosphate-dependent aminotransferase family.</text>
</comment>
<dbReference type="SUPFAM" id="SSF53383">
    <property type="entry name" value="PLP-dependent transferases"/>
    <property type="match status" value="1"/>
</dbReference>
<comment type="cofactor">
    <cofactor evidence="1">
        <name>pyridoxal 5'-phosphate</name>
        <dbReference type="ChEBI" id="CHEBI:597326"/>
    </cofactor>
</comment>
<evidence type="ECO:0000256" key="5">
    <source>
        <dbReference type="ARBA" id="ARBA00022898"/>
    </source>
</evidence>
<dbReference type="GO" id="GO:0030170">
    <property type="term" value="F:pyridoxal phosphate binding"/>
    <property type="evidence" value="ECO:0007669"/>
    <property type="project" value="InterPro"/>
</dbReference>
<proteinExistence type="inferred from homology"/>
<keyword evidence="5" id="KW-0663">Pyridoxal phosphate</keyword>
<reference evidence="7 8" key="1">
    <citation type="journal article" date="2020" name="Biotechnol. Biofuels">
        <title>New insights from the biogas microbiome by comprehensive genome-resolved metagenomics of nearly 1600 species originating from multiple anaerobic digesters.</title>
        <authorList>
            <person name="Campanaro S."/>
            <person name="Treu L."/>
            <person name="Rodriguez-R L.M."/>
            <person name="Kovalovszki A."/>
            <person name="Ziels R.M."/>
            <person name="Maus I."/>
            <person name="Zhu X."/>
            <person name="Kougias P.G."/>
            <person name="Basile A."/>
            <person name="Luo G."/>
            <person name="Schluter A."/>
            <person name="Konstantinidis K.T."/>
            <person name="Angelidaki I."/>
        </authorList>
    </citation>
    <scope>NUCLEOTIDE SEQUENCE [LARGE SCALE GENOMIC DNA]</scope>
    <source>
        <strain evidence="7">AS27yjCOA_65</strain>
    </source>
</reference>
<sequence length="121" mass="13728">MNLFADRIAELGTENAFKMGPHIVRVENDGHQVIRLNLGEPDFNIPEYVKTEIKHQLDSNNTHYCDPKGLVSLRKAISKQMKEMRGLDISPERIVIFPGGKPAIGFCQEVYCNRGDEVIYP</sequence>
<dbReference type="EMBL" id="JAAZON010000591">
    <property type="protein sequence ID" value="NMC64051.1"/>
    <property type="molecule type" value="Genomic_DNA"/>
</dbReference>
<evidence type="ECO:0000313" key="7">
    <source>
        <dbReference type="EMBL" id="NMC64051.1"/>
    </source>
</evidence>
<dbReference type="Pfam" id="PF00155">
    <property type="entry name" value="Aminotran_1_2"/>
    <property type="match status" value="1"/>
</dbReference>
<dbReference type="PANTHER" id="PTHR46383:SF1">
    <property type="entry name" value="ASPARTATE AMINOTRANSFERASE"/>
    <property type="match status" value="1"/>
</dbReference>
<evidence type="ECO:0000313" key="8">
    <source>
        <dbReference type="Proteomes" id="UP000524246"/>
    </source>
</evidence>
<dbReference type="AlphaFoldDB" id="A0A7X9FTW4"/>
<evidence type="ECO:0000259" key="6">
    <source>
        <dbReference type="Pfam" id="PF00155"/>
    </source>
</evidence>
<comment type="caution">
    <text evidence="7">The sequence shown here is derived from an EMBL/GenBank/DDBJ whole genome shotgun (WGS) entry which is preliminary data.</text>
</comment>
<protein>
    <submittedName>
        <fullName evidence="7">Aminotransferase class I/II-fold pyridoxal phosphate-dependent enzyme</fullName>
    </submittedName>
</protein>
<dbReference type="PANTHER" id="PTHR46383">
    <property type="entry name" value="ASPARTATE AMINOTRANSFERASE"/>
    <property type="match status" value="1"/>
</dbReference>
<name>A0A7X9FTW4_9DELT</name>
<evidence type="ECO:0000256" key="4">
    <source>
        <dbReference type="ARBA" id="ARBA00022679"/>
    </source>
</evidence>
<gene>
    <name evidence="7" type="ORF">GYA55_12885</name>
</gene>
<dbReference type="InterPro" id="IPR015421">
    <property type="entry name" value="PyrdxlP-dep_Trfase_major"/>
</dbReference>
<dbReference type="InterPro" id="IPR015422">
    <property type="entry name" value="PyrdxlP-dep_Trfase_small"/>
</dbReference>
<dbReference type="GO" id="GO:0008483">
    <property type="term" value="F:transaminase activity"/>
    <property type="evidence" value="ECO:0007669"/>
    <property type="project" value="UniProtKB-KW"/>
</dbReference>
<evidence type="ECO:0000256" key="2">
    <source>
        <dbReference type="ARBA" id="ARBA00007441"/>
    </source>
</evidence>
<keyword evidence="4 7" id="KW-0808">Transferase</keyword>